<dbReference type="Proteomes" id="UP000651085">
    <property type="component" value="Unassembled WGS sequence"/>
</dbReference>
<feature type="transmembrane region" description="Helical" evidence="6">
    <location>
        <begin position="130"/>
        <end position="154"/>
    </location>
</feature>
<evidence type="ECO:0000256" key="2">
    <source>
        <dbReference type="ARBA" id="ARBA00022475"/>
    </source>
</evidence>
<keyword evidence="4 6" id="KW-1133">Transmembrane helix</keyword>
<organism evidence="7 8">
    <name type="scientific">Jilunia laotingensis</name>
    <dbReference type="NCBI Taxonomy" id="2763675"/>
    <lineage>
        <taxon>Bacteria</taxon>
        <taxon>Pseudomonadati</taxon>
        <taxon>Bacteroidota</taxon>
        <taxon>Bacteroidia</taxon>
        <taxon>Bacteroidales</taxon>
        <taxon>Bacteroidaceae</taxon>
        <taxon>Jilunia</taxon>
    </lineage>
</organism>
<evidence type="ECO:0000256" key="6">
    <source>
        <dbReference type="SAM" id="Phobius"/>
    </source>
</evidence>
<evidence type="ECO:0008006" key="9">
    <source>
        <dbReference type="Google" id="ProtNLM"/>
    </source>
</evidence>
<protein>
    <recommendedName>
        <fullName evidence="9">Polysaccharide biosynthesis protein</fullName>
    </recommendedName>
</protein>
<accession>A0A926F7I6</accession>
<dbReference type="RefSeq" id="WP_262435876.1">
    <property type="nucleotide sequence ID" value="NZ_JACRTF010000001.1"/>
</dbReference>
<dbReference type="EMBL" id="JACRTF010000001">
    <property type="protein sequence ID" value="MBC8594786.1"/>
    <property type="molecule type" value="Genomic_DNA"/>
</dbReference>
<feature type="transmembrane region" description="Helical" evidence="6">
    <location>
        <begin position="348"/>
        <end position="369"/>
    </location>
</feature>
<dbReference type="AlphaFoldDB" id="A0A926F7I6"/>
<name>A0A926F7I6_9BACT</name>
<gene>
    <name evidence="7" type="ORF">H8744_16375</name>
</gene>
<evidence type="ECO:0000256" key="3">
    <source>
        <dbReference type="ARBA" id="ARBA00022692"/>
    </source>
</evidence>
<feature type="transmembrane region" description="Helical" evidence="6">
    <location>
        <begin position="381"/>
        <end position="400"/>
    </location>
</feature>
<dbReference type="PANTHER" id="PTHR30250">
    <property type="entry name" value="PST FAMILY PREDICTED COLANIC ACID TRANSPORTER"/>
    <property type="match status" value="1"/>
</dbReference>
<keyword evidence="8" id="KW-1185">Reference proteome</keyword>
<evidence type="ECO:0000256" key="1">
    <source>
        <dbReference type="ARBA" id="ARBA00004651"/>
    </source>
</evidence>
<feature type="transmembrane region" description="Helical" evidence="6">
    <location>
        <begin position="161"/>
        <end position="182"/>
    </location>
</feature>
<dbReference type="InterPro" id="IPR050833">
    <property type="entry name" value="Poly_Biosynth_Transport"/>
</dbReference>
<feature type="transmembrane region" description="Helical" evidence="6">
    <location>
        <begin position="318"/>
        <end position="342"/>
    </location>
</feature>
<feature type="transmembrane region" description="Helical" evidence="6">
    <location>
        <begin position="406"/>
        <end position="426"/>
    </location>
</feature>
<evidence type="ECO:0000313" key="8">
    <source>
        <dbReference type="Proteomes" id="UP000651085"/>
    </source>
</evidence>
<feature type="transmembrane region" description="Helical" evidence="6">
    <location>
        <begin position="238"/>
        <end position="264"/>
    </location>
</feature>
<evidence type="ECO:0000313" key="7">
    <source>
        <dbReference type="EMBL" id="MBC8594786.1"/>
    </source>
</evidence>
<feature type="transmembrane region" description="Helical" evidence="6">
    <location>
        <begin position="45"/>
        <end position="66"/>
    </location>
</feature>
<keyword evidence="2" id="KW-1003">Cell membrane</keyword>
<dbReference type="GO" id="GO:0005886">
    <property type="term" value="C:plasma membrane"/>
    <property type="evidence" value="ECO:0007669"/>
    <property type="project" value="UniProtKB-SubCell"/>
</dbReference>
<reference evidence="7" key="1">
    <citation type="submission" date="2020-08" db="EMBL/GenBank/DDBJ databases">
        <title>Genome public.</title>
        <authorList>
            <person name="Liu C."/>
            <person name="Sun Q."/>
        </authorList>
    </citation>
    <scope>NUCLEOTIDE SEQUENCE</scope>
    <source>
        <strain evidence="7">N12</strain>
    </source>
</reference>
<evidence type="ECO:0000256" key="5">
    <source>
        <dbReference type="ARBA" id="ARBA00023136"/>
    </source>
</evidence>
<evidence type="ECO:0000256" key="4">
    <source>
        <dbReference type="ARBA" id="ARBA00022989"/>
    </source>
</evidence>
<keyword evidence="3 6" id="KW-0812">Transmembrane</keyword>
<feature type="transmembrane region" description="Helical" evidence="6">
    <location>
        <begin position="12"/>
        <end position="33"/>
    </location>
</feature>
<feature type="transmembrane region" description="Helical" evidence="6">
    <location>
        <begin position="87"/>
        <end position="110"/>
    </location>
</feature>
<comment type="caution">
    <text evidence="7">The sequence shown here is derived from an EMBL/GenBank/DDBJ whole genome shotgun (WGS) entry which is preliminary data.</text>
</comment>
<comment type="subcellular location">
    <subcellularLocation>
        <location evidence="1">Cell membrane</location>
        <topology evidence="1">Multi-pass membrane protein</topology>
    </subcellularLocation>
</comment>
<feature type="transmembrane region" description="Helical" evidence="6">
    <location>
        <begin position="194"/>
        <end position="217"/>
    </location>
</feature>
<keyword evidence="5 6" id="KW-0472">Membrane</keyword>
<sequence length="442" mass="50404">MIVLGSRNRKIVINVVASFAVKLLTILISLIIVPLTLTYLSSYEYGVWLTISSVLSWLDFFDVGLGNGLRNKLSESLAFGDIRSSRTYVSTTFFSLMIISITLFILFVVVENFLSFTTIFNVNEDLGQKISVISFYVVFSVCVSFFLKVITYVYFAKQLPVINNIIGLLSQLLSLLFIWILINYYPSGGFEGISIIYSFSPMIVLLFFYPITFSFLYKEISPNIKYIKIKCINQLLTLGTKFFLIQLSCLILYTASNIIISQVLSPDEVTPFNIVYKYFNCIFFVSTIVFSPMWNAVNEAYVKNELEWIKKAMKRMRVILLILLLVVIILISAAKYIILFWVGDSIVVPFPLILTMAIYFYVLIYSSLYSNFLNGMNLLNLQLYIVVAESILFIPLSYYLLNKYGIIGMALALGIVNLPAAIINHIQYSKKINLKAKGIWLK</sequence>
<dbReference type="PANTHER" id="PTHR30250:SF11">
    <property type="entry name" value="O-ANTIGEN TRANSPORTER-RELATED"/>
    <property type="match status" value="1"/>
</dbReference>
<feature type="transmembrane region" description="Helical" evidence="6">
    <location>
        <begin position="276"/>
        <end position="297"/>
    </location>
</feature>
<proteinExistence type="predicted"/>